<evidence type="ECO:0000256" key="9">
    <source>
        <dbReference type="SAM" id="MobiDB-lite"/>
    </source>
</evidence>
<evidence type="ECO:0000256" key="3">
    <source>
        <dbReference type="ARBA" id="ARBA00022475"/>
    </source>
</evidence>
<dbReference type="GO" id="GO:0098552">
    <property type="term" value="C:side of membrane"/>
    <property type="evidence" value="ECO:0007669"/>
    <property type="project" value="UniProtKB-KW"/>
</dbReference>
<evidence type="ECO:0000256" key="6">
    <source>
        <dbReference type="ARBA" id="ARBA00023136"/>
    </source>
</evidence>
<organism evidence="11">
    <name type="scientific">Trypanosoma brucei</name>
    <dbReference type="NCBI Taxonomy" id="5691"/>
    <lineage>
        <taxon>Eukaryota</taxon>
        <taxon>Discoba</taxon>
        <taxon>Euglenozoa</taxon>
        <taxon>Kinetoplastea</taxon>
        <taxon>Metakinetoplastina</taxon>
        <taxon>Trypanosomatida</taxon>
        <taxon>Trypanosomatidae</taxon>
        <taxon>Trypanosoma</taxon>
    </lineage>
</organism>
<evidence type="ECO:0000256" key="4">
    <source>
        <dbReference type="ARBA" id="ARBA00022622"/>
    </source>
</evidence>
<sequence>MERSNSLQTSDLYKTRKKATDLLEILELNMTLSEESWKERFDGTADEESWAGYKKKKGTEVGDTNWELEWPHWWQARKATKSGAKDWTKKAAEKATKKTNQQALAIVANEAAEALALFQSPQIDHDDAKAGLVAKKKKRPPRRCAYHLSHQIQKDKGANLSRRHPIRPLFCADTKNTHAGSCLAHDTICLCSRQTNTECTTGDTGATVLSGDDNLKAGAFAAVTALCPKASNSASPSELATLAIAAFSSRLAASKPLQTAGEVLLGKTYNANCQSSDSACINYGNYFVGTATGIEEIPWVAKLREASRLYSELQEPKAHDSNVNKQLKAIKAKIERMLDRPLLPPLSHSTEATSTQAPAKAQEVKADCNKHHGSNTACPRDKCNYDEKEKKCNPNKTSRGIRNTRNRRRSCSGSERGKILKNMELKKFLRQ</sequence>
<keyword evidence="7" id="KW-0325">Glycoprotein</keyword>
<keyword evidence="6" id="KW-0472">Membrane</keyword>
<accession>A0A1J0R9K2</accession>
<dbReference type="GO" id="GO:0005886">
    <property type="term" value="C:plasma membrane"/>
    <property type="evidence" value="ECO:0007669"/>
    <property type="project" value="UniProtKB-SubCell"/>
</dbReference>
<keyword evidence="5" id="KW-0732">Signal</keyword>
<proteinExistence type="predicted"/>
<name>A0A1J0R9K2_9TRYP</name>
<dbReference type="VEuPathDB" id="TriTrypDB:Tb427_000108300"/>
<keyword evidence="3" id="KW-1003">Cell membrane</keyword>
<evidence type="ECO:0000256" key="8">
    <source>
        <dbReference type="ARBA" id="ARBA00023288"/>
    </source>
</evidence>
<dbReference type="InterPro" id="IPR025932">
    <property type="entry name" value="Trypano_VSG_B_N_dom"/>
</dbReference>
<evidence type="ECO:0000256" key="2">
    <source>
        <dbReference type="ARBA" id="ARBA00004609"/>
    </source>
</evidence>
<protein>
    <submittedName>
        <fullName evidence="11">Variant surface glycoprotein 1125.3203</fullName>
    </submittedName>
</protein>
<keyword evidence="8" id="KW-0449">Lipoprotein</keyword>
<evidence type="ECO:0000256" key="1">
    <source>
        <dbReference type="ARBA" id="ARBA00002523"/>
    </source>
</evidence>
<evidence type="ECO:0000313" key="11">
    <source>
        <dbReference type="EMBL" id="APD74545.1"/>
    </source>
</evidence>
<evidence type="ECO:0000256" key="7">
    <source>
        <dbReference type="ARBA" id="ARBA00023180"/>
    </source>
</evidence>
<dbReference type="AlphaFoldDB" id="A0A1J0R9K2"/>
<comment type="subcellular location">
    <subcellularLocation>
        <location evidence="2">Cell membrane</location>
        <topology evidence="2">Lipid-anchor</topology>
        <topology evidence="2">GPI-anchor</topology>
    </subcellularLocation>
</comment>
<comment type="function">
    <text evidence="1">VSG forms a coat on the surface of the parasite. The trypanosome evades the immune response of the host by expressing a series of antigenically distinct VSGs from an estimated 1000 VSG genes.</text>
</comment>
<evidence type="ECO:0000256" key="5">
    <source>
        <dbReference type="ARBA" id="ARBA00022729"/>
    </source>
</evidence>
<evidence type="ECO:0000259" key="10">
    <source>
        <dbReference type="Pfam" id="PF13206"/>
    </source>
</evidence>
<dbReference type="Pfam" id="PF13206">
    <property type="entry name" value="VSG_B"/>
    <property type="match status" value="1"/>
</dbReference>
<reference evidence="11" key="1">
    <citation type="submission" date="2016-08" db="EMBL/GenBank/DDBJ databases">
        <title>VSG repertoire of Trypanosoma brucei EATRO 1125.</title>
        <authorList>
            <person name="Cross G.A."/>
        </authorList>
    </citation>
    <scope>NUCLEOTIDE SEQUENCE</scope>
    <source>
        <strain evidence="11">EATRO 1125</strain>
    </source>
</reference>
<keyword evidence="4" id="KW-0336">GPI-anchor</keyword>
<feature type="region of interest" description="Disordered" evidence="9">
    <location>
        <begin position="384"/>
        <end position="414"/>
    </location>
</feature>
<feature type="domain" description="Trypanosome variant surface glycoprotein B-type N-terminal" evidence="10">
    <location>
        <begin position="15"/>
        <end position="328"/>
    </location>
</feature>
<dbReference type="EMBL" id="KX700589">
    <property type="protein sequence ID" value="APD74545.1"/>
    <property type="molecule type" value="Genomic_DNA"/>
</dbReference>